<dbReference type="Gene3D" id="3.40.50.2300">
    <property type="match status" value="3"/>
</dbReference>
<name>A0A173ZNR0_9FIRM</name>
<dbReference type="AlphaFoldDB" id="A0A173ZNR0"/>
<dbReference type="RefSeq" id="WP_055199893.1">
    <property type="nucleotide sequence ID" value="NZ_BTHH01000004.1"/>
</dbReference>
<dbReference type="SUPFAM" id="SSF53822">
    <property type="entry name" value="Periplasmic binding protein-like I"/>
    <property type="match status" value="1"/>
</dbReference>
<accession>A0A173ZNR0</accession>
<evidence type="ECO:0000313" key="2">
    <source>
        <dbReference type="Proteomes" id="UP000095431"/>
    </source>
</evidence>
<sequence length="107" mass="11989">MAINLEILDASQSQLTQNEQVKNMIDKGCDVVCVNLVDRTDEGIEAVKNEEMLGTVYNDKEGQAREMLNLAFVIATDGDKSDIPLIDGKYVRTPYHKLTLENIEESE</sequence>
<dbReference type="InterPro" id="IPR028082">
    <property type="entry name" value="Peripla_BP_I"/>
</dbReference>
<dbReference type="EMBL" id="CYZN01000005">
    <property type="protein sequence ID" value="CUN77076.1"/>
    <property type="molecule type" value="Genomic_DNA"/>
</dbReference>
<gene>
    <name evidence="1" type="ORF">ERS852478_01044</name>
</gene>
<evidence type="ECO:0000313" key="1">
    <source>
        <dbReference type="EMBL" id="CUN77076.1"/>
    </source>
</evidence>
<dbReference type="Proteomes" id="UP000095431">
    <property type="component" value="Unassembled WGS sequence"/>
</dbReference>
<protein>
    <submittedName>
        <fullName evidence="1">Methyl-galactoside ABC transporter galactose-binding periplasmic protein MglB</fullName>
    </submittedName>
</protein>
<proteinExistence type="predicted"/>
<dbReference type="eggNOG" id="COG1879">
    <property type="taxonomic scope" value="Bacteria"/>
</dbReference>
<reference evidence="1 2" key="1">
    <citation type="submission" date="2015-09" db="EMBL/GenBank/DDBJ databases">
        <authorList>
            <consortium name="Pathogen Informatics"/>
        </authorList>
    </citation>
    <scope>NUCLEOTIDE SEQUENCE [LARGE SCALE GENOMIC DNA]</scope>
    <source>
        <strain evidence="1 2">2789STDY5834863</strain>
    </source>
</reference>
<organism evidence="1 2">
    <name type="scientific">Blautia wexlerae</name>
    <dbReference type="NCBI Taxonomy" id="418240"/>
    <lineage>
        <taxon>Bacteria</taxon>
        <taxon>Bacillati</taxon>
        <taxon>Bacillota</taxon>
        <taxon>Clostridia</taxon>
        <taxon>Lachnospirales</taxon>
        <taxon>Lachnospiraceae</taxon>
        <taxon>Blautia</taxon>
    </lineage>
</organism>